<keyword evidence="3" id="KW-0216">Detoxification</keyword>
<accession>A0A515EN22</accession>
<evidence type="ECO:0000256" key="10">
    <source>
        <dbReference type="ARBA" id="ARBA00049401"/>
    </source>
</evidence>
<evidence type="ECO:0000256" key="9">
    <source>
        <dbReference type="ARBA" id="ARBA00031155"/>
    </source>
</evidence>
<evidence type="ECO:0000256" key="1">
    <source>
        <dbReference type="ARBA" id="ARBA00001917"/>
    </source>
</evidence>
<dbReference type="Pfam" id="PF03060">
    <property type="entry name" value="NMO"/>
    <property type="match status" value="1"/>
</dbReference>
<reference evidence="13" key="2">
    <citation type="journal article" date="2020" name="Int. J. Syst. Evol. Microbiol.">
        <title>Genomic insights into a novel species Rhodoferax aquaticus sp. nov., isolated from freshwater.</title>
        <authorList>
            <person name="Li T."/>
            <person name="Zhuo Y."/>
            <person name="Jin C.Z."/>
            <person name="Wu X."/>
            <person name="Ko S.R."/>
            <person name="Jin F.J."/>
            <person name="Ahn C.Y."/>
            <person name="Oh H.M."/>
            <person name="Lee H.G."/>
            <person name="Jin L."/>
        </authorList>
    </citation>
    <scope>NUCLEOTIDE SEQUENCE [LARGE SCALE GENOMIC DNA]</scope>
    <source>
        <strain evidence="13">Gr-4</strain>
    </source>
</reference>
<dbReference type="FunFam" id="3.20.20.70:FF:000154">
    <property type="entry name" value="Probable nitronate monooxygenase"/>
    <property type="match status" value="1"/>
</dbReference>
<sequence>MDLRSLLTIDVPLVQAPLAGVQGSAMTIAVSNAGALGSLPCAMLSTQALHEELLALQAQTTRSYNLNFFCHQEPAPDAGQQARWMQALAPYYQELEVDPANVDTGPGRKPFNAETAELIAQFKPPVISFHFGLPDPCLLERVRCWGAKVLASATTVEEAIWLQAHGVDAVIAQGLEAGGHRGMFLTDALSTQMGTFALLPQVVRAVNVPVIAAGGIADATGIRAAMALGAAGVQVGTAYMLCDEATTSPMHRAALQSKAASHTALTTLFTGRPARGIMNRLMRELGPLNSAAPAFPMATGAVAPLRAKAQSLGSGDFSPLWAGQNVSGCKPVSAAVLTQELALGFDAS</sequence>
<keyword evidence="8 12" id="KW-0503">Monooxygenase</keyword>
<gene>
    <name evidence="12" type="ORF">EXZ61_07775</name>
</gene>
<dbReference type="AlphaFoldDB" id="A0A515EN22"/>
<comment type="similarity">
    <text evidence="2">Belongs to the nitronate monooxygenase family. NMO class I subfamily.</text>
</comment>
<comment type="cofactor">
    <cofactor evidence="1">
        <name>FMN</name>
        <dbReference type="ChEBI" id="CHEBI:58210"/>
    </cofactor>
</comment>
<keyword evidence="6" id="KW-0547">Nucleotide-binding</keyword>
<dbReference type="Proteomes" id="UP000317365">
    <property type="component" value="Chromosome"/>
</dbReference>
<dbReference type="GO" id="GO:0009636">
    <property type="term" value="P:response to toxic substance"/>
    <property type="evidence" value="ECO:0007669"/>
    <property type="project" value="UniProtKB-KW"/>
</dbReference>
<dbReference type="EMBL" id="CP036282">
    <property type="protein sequence ID" value="QDL54077.1"/>
    <property type="molecule type" value="Genomic_DNA"/>
</dbReference>
<evidence type="ECO:0000313" key="12">
    <source>
        <dbReference type="EMBL" id="QDL54077.1"/>
    </source>
</evidence>
<evidence type="ECO:0000256" key="7">
    <source>
        <dbReference type="ARBA" id="ARBA00023002"/>
    </source>
</evidence>
<dbReference type="PANTHER" id="PTHR42747">
    <property type="entry name" value="NITRONATE MONOOXYGENASE-RELATED"/>
    <property type="match status" value="1"/>
</dbReference>
<keyword evidence="7" id="KW-0560">Oxidoreductase</keyword>
<evidence type="ECO:0000256" key="5">
    <source>
        <dbReference type="ARBA" id="ARBA00022643"/>
    </source>
</evidence>
<dbReference type="SUPFAM" id="SSF51412">
    <property type="entry name" value="Inosine monophosphate dehydrogenase (IMPDH)"/>
    <property type="match status" value="1"/>
</dbReference>
<evidence type="ECO:0000256" key="6">
    <source>
        <dbReference type="ARBA" id="ARBA00022741"/>
    </source>
</evidence>
<evidence type="ECO:0000256" key="2">
    <source>
        <dbReference type="ARBA" id="ARBA00009881"/>
    </source>
</evidence>
<organism evidence="12 13">
    <name type="scientific">Rhodoferax aquaticus</name>
    <dbReference type="NCBI Taxonomy" id="2527691"/>
    <lineage>
        <taxon>Bacteria</taxon>
        <taxon>Pseudomonadati</taxon>
        <taxon>Pseudomonadota</taxon>
        <taxon>Betaproteobacteria</taxon>
        <taxon>Burkholderiales</taxon>
        <taxon>Comamonadaceae</taxon>
        <taxon>Rhodoferax</taxon>
    </lineage>
</organism>
<reference evidence="13" key="1">
    <citation type="submission" date="2019-02" db="EMBL/GenBank/DDBJ databases">
        <title>Complete genome sequence of Rhodoferax sp. Gr-4.</title>
        <authorList>
            <person name="Jin L."/>
        </authorList>
    </citation>
    <scope>NUCLEOTIDE SEQUENCE [LARGE SCALE GENOMIC DNA]</scope>
    <source>
        <strain evidence="13">Gr-4</strain>
    </source>
</reference>
<dbReference type="GO" id="GO:0018580">
    <property type="term" value="F:nitronate monooxygenase activity"/>
    <property type="evidence" value="ECO:0007669"/>
    <property type="project" value="InterPro"/>
</dbReference>
<dbReference type="KEGG" id="rhg:EXZ61_07775"/>
<evidence type="ECO:0000256" key="8">
    <source>
        <dbReference type="ARBA" id="ARBA00023033"/>
    </source>
</evidence>
<dbReference type="CDD" id="cd04730">
    <property type="entry name" value="NPD_like"/>
    <property type="match status" value="1"/>
</dbReference>
<dbReference type="Gene3D" id="3.20.20.70">
    <property type="entry name" value="Aldolase class I"/>
    <property type="match status" value="1"/>
</dbReference>
<proteinExistence type="inferred from homology"/>
<dbReference type="GO" id="GO:0000166">
    <property type="term" value="F:nucleotide binding"/>
    <property type="evidence" value="ECO:0007669"/>
    <property type="project" value="UniProtKB-KW"/>
</dbReference>
<name>A0A515EN22_9BURK</name>
<keyword evidence="4" id="KW-0285">Flavoprotein</keyword>
<evidence type="ECO:0000256" key="11">
    <source>
        <dbReference type="ARBA" id="ARBA00067136"/>
    </source>
</evidence>
<protein>
    <recommendedName>
        <fullName evidence="11">Nitronate monooxygenase</fullName>
    </recommendedName>
    <alternativeName>
        <fullName evidence="9">Propionate 3-nitronate monooxygenase</fullName>
    </alternativeName>
</protein>
<dbReference type="InterPro" id="IPR004136">
    <property type="entry name" value="NMO"/>
</dbReference>
<dbReference type="InterPro" id="IPR013785">
    <property type="entry name" value="Aldolase_TIM"/>
</dbReference>
<evidence type="ECO:0000256" key="3">
    <source>
        <dbReference type="ARBA" id="ARBA00022575"/>
    </source>
</evidence>
<evidence type="ECO:0000313" key="13">
    <source>
        <dbReference type="Proteomes" id="UP000317365"/>
    </source>
</evidence>
<dbReference type="RefSeq" id="WP_142810648.1">
    <property type="nucleotide sequence ID" value="NZ_CP036282.1"/>
</dbReference>
<evidence type="ECO:0000256" key="4">
    <source>
        <dbReference type="ARBA" id="ARBA00022630"/>
    </source>
</evidence>
<comment type="catalytic activity">
    <reaction evidence="10">
        <text>3 propionate 3-nitronate + 3 O2 + H2O = 3 3-oxopropanoate + 2 nitrate + nitrite + H2O2 + 3 H(+)</text>
        <dbReference type="Rhea" id="RHEA:57332"/>
        <dbReference type="ChEBI" id="CHEBI:15377"/>
        <dbReference type="ChEBI" id="CHEBI:15378"/>
        <dbReference type="ChEBI" id="CHEBI:15379"/>
        <dbReference type="ChEBI" id="CHEBI:16240"/>
        <dbReference type="ChEBI" id="CHEBI:16301"/>
        <dbReference type="ChEBI" id="CHEBI:17632"/>
        <dbReference type="ChEBI" id="CHEBI:33190"/>
        <dbReference type="ChEBI" id="CHEBI:136067"/>
    </reaction>
</comment>
<keyword evidence="13" id="KW-1185">Reference proteome</keyword>
<keyword evidence="5" id="KW-0288">FMN</keyword>
<dbReference type="PANTHER" id="PTHR42747:SF3">
    <property type="entry name" value="NITRONATE MONOOXYGENASE-RELATED"/>
    <property type="match status" value="1"/>
</dbReference>